<reference evidence="2 3" key="1">
    <citation type="submission" date="2018-01" db="EMBL/GenBank/DDBJ databases">
        <title>Complete and assembled Genome of Pantoea calida DSM22759T.</title>
        <authorList>
            <person name="Stevens M.J.A."/>
            <person name="Zurfluh K."/>
            <person name="Stephan R."/>
        </authorList>
    </citation>
    <scope>NUCLEOTIDE SEQUENCE [LARGE SCALE GENOMIC DNA]</scope>
    <source>
        <strain evidence="2 3">DSM 22759</strain>
    </source>
</reference>
<evidence type="ECO:0000313" key="3">
    <source>
        <dbReference type="Proteomes" id="UP000237673"/>
    </source>
</evidence>
<keyword evidence="3" id="KW-1185">Reference proteome</keyword>
<evidence type="ECO:0000256" key="1">
    <source>
        <dbReference type="SAM" id="MobiDB-lite"/>
    </source>
</evidence>
<proteinExistence type="predicted"/>
<gene>
    <name evidence="2" type="ORF">C2E16_05995</name>
</gene>
<accession>A0ABM6RZF9</accession>
<dbReference type="Proteomes" id="UP000237673">
    <property type="component" value="Chromosome"/>
</dbReference>
<protein>
    <recommendedName>
        <fullName evidence="4">Tape measure protein</fullName>
    </recommendedName>
</protein>
<feature type="compositionally biased region" description="Gly residues" evidence="1">
    <location>
        <begin position="120"/>
        <end position="133"/>
    </location>
</feature>
<evidence type="ECO:0008006" key="4">
    <source>
        <dbReference type="Google" id="ProtNLM"/>
    </source>
</evidence>
<sequence>MAGDKQVIESFSIDLLLNSPKFLQQLQSVEKKVNEAARRIEKRLTNAFNLRNKGAANVQKDLNKIVKSTETAAKQMNRSLTNAFNVRSNNGNFRQWVQNAERSAKRVTNVIDRANRRMGANGGVHTGGTGGGQPRLTSEQRLERQYRNRIARMADNVHAQFYGSTMERLQRGGHTQQVNQFRSQIRDAYLRNRASGDTAAFRREVREATQAQRMFLNSQRSSASTTTRLTGETEGLIGKFSTLAVGILSVQAALEYFKQSLVEGNERTQAGIMLGAAYQDNAPAITQQVNEYAQKFGVNKTQAQQQAAILRQTLPTSLFKDEEIPRLMQTESIFGHQTGANNEAIARLNYVLPQIASSSSLMGQDWLQVSNSVPAIVRPLLELTKTKNVGELKKYAKSISGAEFAKLMIQAMETLANDAKVTAAAMNSMQANIGRYQNAVQDGQVRFFNGYSDGFKALLQSLTGFFNASNSSLETLGRGAGYVFENLATMVDNIGVMAIRATGYFNEFKQIADDLFKKLPKGVQDALNDSGNTATQALTVYAAYKTLSVVGRKFLSLFSGTAATVASTEAATVAATGALGRLSAFFSGSLLPFLAMVELAANADKLIGSANSLREKMGFSDTKGFSERAESPDATWLDKLLGYNPSQMWDWFKGNMQDTPAFQGNWTGATSPAGITPTVPFMPPMLPPNKIDGSIKLTIQDSNGKVMSQGILNQGNGFSLSLDADSMNNPWQSDISNYSFEQY</sequence>
<evidence type="ECO:0000313" key="2">
    <source>
        <dbReference type="EMBL" id="AUY24511.1"/>
    </source>
</evidence>
<organism evidence="2 3">
    <name type="scientific">Mixta calida</name>
    <dbReference type="NCBI Taxonomy" id="665913"/>
    <lineage>
        <taxon>Bacteria</taxon>
        <taxon>Pseudomonadati</taxon>
        <taxon>Pseudomonadota</taxon>
        <taxon>Gammaproteobacteria</taxon>
        <taxon>Enterobacterales</taxon>
        <taxon>Erwiniaceae</taxon>
        <taxon>Mixta</taxon>
    </lineage>
</organism>
<dbReference type="EMBL" id="CP026378">
    <property type="protein sequence ID" value="AUY24511.1"/>
    <property type="molecule type" value="Genomic_DNA"/>
</dbReference>
<name>A0ABM6RZF9_9GAMM</name>
<dbReference type="RefSeq" id="WP_084971456.1">
    <property type="nucleotide sequence ID" value="NZ_CP026378.1"/>
</dbReference>
<feature type="region of interest" description="Disordered" evidence="1">
    <location>
        <begin position="114"/>
        <end position="139"/>
    </location>
</feature>